<sequence>MAPTLAIVFARTSAQSFDPLLNVQNRLAKWVVTSVVL</sequence>
<gene>
    <name evidence="1" type="ORF">RISK_005044</name>
</gene>
<dbReference type="EMBL" id="LECT01000043">
    <property type="protein sequence ID" value="KLU02748.1"/>
    <property type="molecule type" value="Genomic_DNA"/>
</dbReference>
<evidence type="ECO:0000313" key="1">
    <source>
        <dbReference type="EMBL" id="KLU02748.1"/>
    </source>
</evidence>
<dbReference type="PATRIC" id="fig|595434.4.peg.4787"/>
<keyword evidence="2" id="KW-1185">Reference proteome</keyword>
<dbReference type="Proteomes" id="UP000036367">
    <property type="component" value="Unassembled WGS sequence"/>
</dbReference>
<reference evidence="1" key="1">
    <citation type="submission" date="2015-05" db="EMBL/GenBank/DDBJ databases">
        <title>Permanent draft genome of Rhodopirellula islandicus K833.</title>
        <authorList>
            <person name="Kizina J."/>
            <person name="Richter M."/>
            <person name="Glockner F.O."/>
            <person name="Harder J."/>
        </authorList>
    </citation>
    <scope>NUCLEOTIDE SEQUENCE [LARGE SCALE GENOMIC DNA]</scope>
    <source>
        <strain evidence="1">K833</strain>
    </source>
</reference>
<protein>
    <submittedName>
        <fullName evidence="1">Uncharacterized protein</fullName>
    </submittedName>
</protein>
<evidence type="ECO:0000313" key="2">
    <source>
        <dbReference type="Proteomes" id="UP000036367"/>
    </source>
</evidence>
<name>A0A0J1B848_RHOIS</name>
<comment type="caution">
    <text evidence="1">The sequence shown here is derived from an EMBL/GenBank/DDBJ whole genome shotgun (WGS) entry which is preliminary data.</text>
</comment>
<organism evidence="1 2">
    <name type="scientific">Rhodopirellula islandica</name>
    <dbReference type="NCBI Taxonomy" id="595434"/>
    <lineage>
        <taxon>Bacteria</taxon>
        <taxon>Pseudomonadati</taxon>
        <taxon>Planctomycetota</taxon>
        <taxon>Planctomycetia</taxon>
        <taxon>Pirellulales</taxon>
        <taxon>Pirellulaceae</taxon>
        <taxon>Rhodopirellula</taxon>
    </lineage>
</organism>
<dbReference type="AlphaFoldDB" id="A0A0J1B848"/>
<accession>A0A0J1B848</accession>
<proteinExistence type="predicted"/>